<protein>
    <submittedName>
        <fullName evidence="3">Uncharacterized protein</fullName>
    </submittedName>
</protein>
<dbReference type="EMBL" id="QOUW02000052">
    <property type="protein sequence ID" value="RIW11727.1"/>
    <property type="molecule type" value="Genomic_DNA"/>
</dbReference>
<gene>
    <name evidence="2" type="ORF">AL538_00810</name>
    <name evidence="3" type="ORF">DS957_014540</name>
</gene>
<dbReference type="RefSeq" id="WP_009697844.1">
    <property type="nucleotide sequence ID" value="NZ_BJKR01000031.1"/>
</dbReference>
<dbReference type="Proteomes" id="UP000253437">
    <property type="component" value="Unassembled WGS sequence"/>
</dbReference>
<evidence type="ECO:0000313" key="5">
    <source>
        <dbReference type="Proteomes" id="UP000253437"/>
    </source>
</evidence>
<name>A0A3A1Q2E9_VIBHA</name>
<organism evidence="3 5">
    <name type="scientific">Vibrio harveyi</name>
    <name type="common">Beneckea harveyi</name>
    <dbReference type="NCBI Taxonomy" id="669"/>
    <lineage>
        <taxon>Bacteria</taxon>
        <taxon>Pseudomonadati</taxon>
        <taxon>Pseudomonadota</taxon>
        <taxon>Gammaproteobacteria</taxon>
        <taxon>Vibrionales</taxon>
        <taxon>Vibrionaceae</taxon>
        <taxon>Vibrio</taxon>
    </lineage>
</organism>
<keyword evidence="4" id="KW-1185">Reference proteome</keyword>
<evidence type="ECO:0000313" key="2">
    <source>
        <dbReference type="EMBL" id="AMF96367.1"/>
    </source>
</evidence>
<evidence type="ECO:0000313" key="3">
    <source>
        <dbReference type="EMBL" id="RIW11727.1"/>
    </source>
</evidence>
<dbReference type="KEGG" id="vhr:AL538_00810"/>
<evidence type="ECO:0000313" key="4">
    <source>
        <dbReference type="Proteomes" id="UP000067422"/>
    </source>
</evidence>
<keyword evidence="1" id="KW-0732">Signal</keyword>
<sequence>MRYTVTFLCFLFGISVAIADDSEINPVAKKIKAELQKKTDRAFDGYHGYCDLMIEMEHKGKSATIKRVKGSGDKRVCQFTKSNVKIGKRYRYKFSEKYIRLHITTGN</sequence>
<dbReference type="Proteomes" id="UP000067422">
    <property type="component" value="Chromosome 1"/>
</dbReference>
<evidence type="ECO:0000256" key="1">
    <source>
        <dbReference type="SAM" id="SignalP"/>
    </source>
</evidence>
<proteinExistence type="predicted"/>
<dbReference type="EMBL" id="CP014038">
    <property type="protein sequence ID" value="AMF96367.1"/>
    <property type="molecule type" value="Genomic_DNA"/>
</dbReference>
<feature type="chain" id="PRO_5044588050" evidence="1">
    <location>
        <begin position="20"/>
        <end position="107"/>
    </location>
</feature>
<reference evidence="4" key="1">
    <citation type="submission" date="2015-12" db="EMBL/GenBank/DDBJ databases">
        <title>FDA dAtabase for Regulatory Grade micrObial Sequences (FDA-ARGOS): Supporting development and validation of Infectious Disease Dx tests.</title>
        <authorList>
            <person name="Hoffmann M."/>
            <person name="Allard M."/>
            <person name="Evans P."/>
            <person name="Brown E."/>
            <person name="Tallon L.J."/>
            <person name="Sadzewicz L."/>
            <person name="Sengamalay N."/>
            <person name="Ott S."/>
            <person name="Godinez A."/>
            <person name="Nagaraj S."/>
            <person name="Vyas G."/>
            <person name="Aluvathingal J."/>
            <person name="Nadendla S."/>
            <person name="Geyer C."/>
            <person name="Sichtig H."/>
        </authorList>
    </citation>
    <scope>NUCLEOTIDE SEQUENCE [LARGE SCALE GENOMIC DNA]</scope>
    <source>
        <strain evidence="4">ATCC 43516</strain>
    </source>
</reference>
<reference evidence="2" key="2">
    <citation type="submission" date="2018-01" db="EMBL/GenBank/DDBJ databases">
        <title>FDA dAtabase for Regulatory Grade micrObial Sequences (FDA-ARGOS): Supporting development and validation of Infectious Disease Dx tests.</title>
        <authorList>
            <person name="Hoffmann M."/>
            <person name="Allard M."/>
            <person name="Evans P."/>
            <person name="Brown E."/>
            <person name="Tallon L."/>
            <person name="Sadzewicz L."/>
            <person name="Sengamalay N."/>
            <person name="Ott S."/>
            <person name="Godinez A."/>
            <person name="Nagaraj S."/>
            <person name="Vyas G."/>
            <person name="Aluvathingal J."/>
            <person name="Nadendla S."/>
            <person name="Geyer C."/>
            <person name="Sichtig H."/>
        </authorList>
    </citation>
    <scope>NUCLEOTIDE SEQUENCE</scope>
    <source>
        <strain evidence="2">FDAARGOS_107</strain>
    </source>
</reference>
<dbReference type="AlphaFoldDB" id="A0A3A1Q2E9"/>
<accession>A0A3A1Q2E9</accession>
<reference evidence="3 5" key="3">
    <citation type="submission" date="2018-08" db="EMBL/GenBank/DDBJ databases">
        <title>Vibrio harveyi strains pathogenic to white snook Centropomus viridis Lockington (1877) and potential probiotic bacteria.</title>
        <authorList>
            <person name="Soto-Rodriguez S."/>
            <person name="Gomez-Gil B."/>
            <person name="Lozano-Olvera R."/>
        </authorList>
    </citation>
    <scope>NUCLEOTIDE SEQUENCE [LARGE SCALE GENOMIC DNA]</scope>
    <source>
        <strain evidence="3 5">CAIM 1508</strain>
    </source>
</reference>
<dbReference type="OrthoDB" id="5906338at2"/>
<feature type="signal peptide" evidence="1">
    <location>
        <begin position="1"/>
        <end position="19"/>
    </location>
</feature>